<evidence type="ECO:0000256" key="3">
    <source>
        <dbReference type="ARBA" id="ARBA00023157"/>
    </source>
</evidence>
<feature type="domain" description="SRCR" evidence="6">
    <location>
        <begin position="232"/>
        <end position="335"/>
    </location>
</feature>
<evidence type="ECO:0000313" key="8">
    <source>
        <dbReference type="Proteomes" id="UP000030746"/>
    </source>
</evidence>
<evidence type="ECO:0000313" key="7">
    <source>
        <dbReference type="EMBL" id="ESO93923.1"/>
    </source>
</evidence>
<dbReference type="PANTHER" id="PTHR48071">
    <property type="entry name" value="SRCR DOMAIN-CONTAINING PROTEIN"/>
    <property type="match status" value="1"/>
</dbReference>
<dbReference type="EMBL" id="KB201890">
    <property type="protein sequence ID" value="ESO93923.1"/>
    <property type="molecule type" value="Genomic_DNA"/>
</dbReference>
<reference evidence="7 8" key="1">
    <citation type="journal article" date="2013" name="Nature">
        <title>Insights into bilaterian evolution from three spiralian genomes.</title>
        <authorList>
            <person name="Simakov O."/>
            <person name="Marletaz F."/>
            <person name="Cho S.J."/>
            <person name="Edsinger-Gonzales E."/>
            <person name="Havlak P."/>
            <person name="Hellsten U."/>
            <person name="Kuo D.H."/>
            <person name="Larsson T."/>
            <person name="Lv J."/>
            <person name="Arendt D."/>
            <person name="Savage R."/>
            <person name="Osoegawa K."/>
            <person name="de Jong P."/>
            <person name="Grimwood J."/>
            <person name="Chapman J.A."/>
            <person name="Shapiro H."/>
            <person name="Aerts A."/>
            <person name="Otillar R.P."/>
            <person name="Terry A.Y."/>
            <person name="Boore J.L."/>
            <person name="Grigoriev I.V."/>
            <person name="Lindberg D.R."/>
            <person name="Seaver E.C."/>
            <person name="Weisblat D.A."/>
            <person name="Putnam N.H."/>
            <person name="Rokhsar D.S."/>
        </authorList>
    </citation>
    <scope>NUCLEOTIDE SEQUENCE [LARGE SCALE GENOMIC DNA]</scope>
</reference>
<dbReference type="Gene3D" id="3.10.250.10">
    <property type="entry name" value="SRCR-like domain"/>
    <property type="match status" value="5"/>
</dbReference>
<feature type="non-terminal residue" evidence="7">
    <location>
        <position position="1"/>
    </location>
</feature>
<gene>
    <name evidence="7" type="ORF">LOTGIDRAFT_104953</name>
</gene>
<dbReference type="GeneID" id="20229922"/>
<feature type="domain" description="SRCR" evidence="6">
    <location>
        <begin position="454"/>
        <end position="553"/>
    </location>
</feature>
<organism evidence="7 8">
    <name type="scientific">Lottia gigantea</name>
    <name type="common">Giant owl limpet</name>
    <dbReference type="NCBI Taxonomy" id="225164"/>
    <lineage>
        <taxon>Eukaryota</taxon>
        <taxon>Metazoa</taxon>
        <taxon>Spiralia</taxon>
        <taxon>Lophotrochozoa</taxon>
        <taxon>Mollusca</taxon>
        <taxon>Gastropoda</taxon>
        <taxon>Patellogastropoda</taxon>
        <taxon>Lottioidea</taxon>
        <taxon>Lottiidae</taxon>
        <taxon>Lottia</taxon>
    </lineage>
</organism>
<feature type="domain" description="SRCR" evidence="6">
    <location>
        <begin position="5"/>
        <end position="107"/>
    </location>
</feature>
<evidence type="ECO:0000256" key="5">
    <source>
        <dbReference type="PROSITE-ProRule" id="PRU00196"/>
    </source>
</evidence>
<evidence type="ECO:0000256" key="2">
    <source>
        <dbReference type="ARBA" id="ARBA00022737"/>
    </source>
</evidence>
<dbReference type="OMA" id="GWNSSCS"/>
<dbReference type="RefSeq" id="XP_009055542.1">
    <property type="nucleotide sequence ID" value="XM_009057294.1"/>
</dbReference>
<dbReference type="Proteomes" id="UP000030746">
    <property type="component" value="Unassembled WGS sequence"/>
</dbReference>
<dbReference type="InterPro" id="IPR001190">
    <property type="entry name" value="SRCR"/>
</dbReference>
<feature type="domain" description="SRCR" evidence="6">
    <location>
        <begin position="346"/>
        <end position="448"/>
    </location>
</feature>
<dbReference type="CTD" id="20229922"/>
<dbReference type="SMART" id="SM00202">
    <property type="entry name" value="SR"/>
    <property type="match status" value="5"/>
</dbReference>
<feature type="domain" description="SRCR" evidence="6">
    <location>
        <begin position="118"/>
        <end position="221"/>
    </location>
</feature>
<dbReference type="AlphaFoldDB" id="V3ZR82"/>
<dbReference type="GO" id="GO:0016020">
    <property type="term" value="C:membrane"/>
    <property type="evidence" value="ECO:0007669"/>
    <property type="project" value="InterPro"/>
</dbReference>
<dbReference type="HOGENOM" id="CLU_002555_11_2_1"/>
<dbReference type="PROSITE" id="PS50287">
    <property type="entry name" value="SRCR_2"/>
    <property type="match status" value="5"/>
</dbReference>
<proteinExistence type="predicted"/>
<dbReference type="SUPFAM" id="SSF56487">
    <property type="entry name" value="SRCR-like"/>
    <property type="match status" value="5"/>
</dbReference>
<dbReference type="PRINTS" id="PR00258">
    <property type="entry name" value="SPERACTRCPTR"/>
</dbReference>
<dbReference type="OrthoDB" id="6156774at2759"/>
<evidence type="ECO:0000256" key="4">
    <source>
        <dbReference type="ARBA" id="ARBA00023180"/>
    </source>
</evidence>
<feature type="disulfide bond" evidence="5">
    <location>
        <begin position="522"/>
        <end position="532"/>
    </location>
</feature>
<sequence>TTINVRLVNGSNPREGRVEVFYGEWGTVCDDNWDENDASVVCQQLGYNMSQTNAIPKTRAIFGKGSGKIWLDDVDCNGTESDLGRCKHPGLGNENCGHNEDAGVICATKTNNEWLVNVRLVNGSNSREGRVEVYYNGEWGTVCDDRWDENDASVVCQQLGYNMSQTNAIPKTRATFGKGTGKIWLDDVGCNGTELHLGRCQHPGIGIENCRHADDAGVICATKTISEWLFNVRLVNGSNSREGRVEVYYNGEWGTVCDDRWDENDASVVCQHLGYNMSQTNAMPRAEAFFGQGTGKIWLDDVDCNGTESTLGRCKHSGFGIENCRHRDDAGVICLATTNTELHATVRLVNGSNSREGRVEVFYGEWGTVCDDDWDENDASVVCQQLGYNMSETNAIPKTKAFFGQGTGKIWLDNVGCKGTESTLGRCKHPGLGNENCGHNEDAGVICEATTFNVRLVNGSNSREGRVEVYYNGEWGTVCDDGWDENDATVVCRQLGNNIAIPKSVAYFGQGSGKIWLNGLRCYGTESDLYKCRHSGFGNHICSHNEDAGVICGSKLIFQILSGVFLLHFPPFHVYTYMFKFTSR</sequence>
<feature type="disulfide bond" evidence="5">
    <location>
        <begin position="76"/>
        <end position="86"/>
    </location>
</feature>
<accession>V3ZR82</accession>
<dbReference type="PROSITE" id="PS00420">
    <property type="entry name" value="SRCR_1"/>
    <property type="match status" value="3"/>
</dbReference>
<keyword evidence="8" id="KW-1185">Reference proteome</keyword>
<protein>
    <recommendedName>
        <fullName evidence="6">SRCR domain-containing protein</fullName>
    </recommendedName>
</protein>
<dbReference type="FunFam" id="3.10.250.10:FF:000006">
    <property type="entry name" value="neurotrypsin isoform X2"/>
    <property type="match status" value="3"/>
</dbReference>
<dbReference type="PANTHER" id="PTHR48071:SF18">
    <property type="entry name" value="DELETED IN MALIGNANT BRAIN TUMORS 1 PROTEIN-RELATED"/>
    <property type="match status" value="1"/>
</dbReference>
<keyword evidence="2" id="KW-0677">Repeat</keyword>
<keyword evidence="1" id="KW-0732">Signal</keyword>
<name>V3ZR82_LOTGI</name>
<evidence type="ECO:0000259" key="6">
    <source>
        <dbReference type="PROSITE" id="PS50287"/>
    </source>
</evidence>
<keyword evidence="4" id="KW-0325">Glycoprotein</keyword>
<dbReference type="Pfam" id="PF00530">
    <property type="entry name" value="SRCR"/>
    <property type="match status" value="5"/>
</dbReference>
<dbReference type="KEGG" id="lgi:LOTGIDRAFT_104953"/>
<feature type="disulfide bond" evidence="5">
    <location>
        <begin position="417"/>
        <end position="427"/>
    </location>
</feature>
<dbReference type="InterPro" id="IPR036772">
    <property type="entry name" value="SRCR-like_dom_sf"/>
</dbReference>
<evidence type="ECO:0000256" key="1">
    <source>
        <dbReference type="ARBA" id="ARBA00022729"/>
    </source>
</evidence>
<dbReference type="FunFam" id="3.10.250.10:FF:000011">
    <property type="entry name" value="Scavenger receptor class A member 5"/>
    <property type="match status" value="2"/>
</dbReference>
<keyword evidence="3 5" id="KW-1015">Disulfide bond</keyword>
<feature type="disulfide bond" evidence="5">
    <location>
        <begin position="304"/>
        <end position="314"/>
    </location>
</feature>
<feature type="disulfide bond" evidence="5">
    <location>
        <begin position="190"/>
        <end position="200"/>
    </location>
</feature>
<comment type="caution">
    <text evidence="5">Lacks conserved residue(s) required for the propagation of feature annotation.</text>
</comment>